<dbReference type="Proteomes" id="UP000324800">
    <property type="component" value="Unassembled WGS sequence"/>
</dbReference>
<accession>A0A5J4VU04</accession>
<proteinExistence type="predicted"/>
<feature type="binding site" evidence="1">
    <location>
        <position position="41"/>
    </location>
    <ligand>
        <name>ATP</name>
        <dbReference type="ChEBI" id="CHEBI:30616"/>
    </ligand>
</feature>
<keyword evidence="1" id="KW-0067">ATP-binding</keyword>
<dbReference type="AlphaFoldDB" id="A0A5J4VU04"/>
<keyword evidence="1" id="KW-0547">Nucleotide-binding</keyword>
<dbReference type="SUPFAM" id="SSF56112">
    <property type="entry name" value="Protein kinase-like (PK-like)"/>
    <property type="match status" value="1"/>
</dbReference>
<dbReference type="GO" id="GO:0005524">
    <property type="term" value="F:ATP binding"/>
    <property type="evidence" value="ECO:0007669"/>
    <property type="project" value="UniProtKB-UniRule"/>
</dbReference>
<dbReference type="PROSITE" id="PS00107">
    <property type="entry name" value="PROTEIN_KINASE_ATP"/>
    <property type="match status" value="1"/>
</dbReference>
<evidence type="ECO:0008006" key="4">
    <source>
        <dbReference type="Google" id="ProtNLM"/>
    </source>
</evidence>
<evidence type="ECO:0000313" key="2">
    <source>
        <dbReference type="EMBL" id="KAA6385919.1"/>
    </source>
</evidence>
<evidence type="ECO:0000256" key="1">
    <source>
        <dbReference type="PROSITE-ProRule" id="PRU10141"/>
    </source>
</evidence>
<dbReference type="EMBL" id="SNRW01005041">
    <property type="protein sequence ID" value="KAA6385919.1"/>
    <property type="molecule type" value="Genomic_DNA"/>
</dbReference>
<organism evidence="2 3">
    <name type="scientific">Streblomastix strix</name>
    <dbReference type="NCBI Taxonomy" id="222440"/>
    <lineage>
        <taxon>Eukaryota</taxon>
        <taxon>Metamonada</taxon>
        <taxon>Preaxostyla</taxon>
        <taxon>Oxymonadida</taxon>
        <taxon>Streblomastigidae</taxon>
        <taxon>Streblomastix</taxon>
    </lineage>
</organism>
<reference evidence="2 3" key="1">
    <citation type="submission" date="2019-03" db="EMBL/GenBank/DDBJ databases">
        <title>Single cell metagenomics reveals metabolic interactions within the superorganism composed of flagellate Streblomastix strix and complex community of Bacteroidetes bacteria on its surface.</title>
        <authorList>
            <person name="Treitli S.C."/>
            <person name="Kolisko M."/>
            <person name="Husnik F."/>
            <person name="Keeling P."/>
            <person name="Hampl V."/>
        </authorList>
    </citation>
    <scope>NUCLEOTIDE SEQUENCE [LARGE SCALE GENOMIC DNA]</scope>
    <source>
        <strain evidence="2">ST1C</strain>
    </source>
</reference>
<dbReference type="Gene3D" id="1.10.510.10">
    <property type="entry name" value="Transferase(Phosphotransferase) domain 1"/>
    <property type="match status" value="1"/>
</dbReference>
<evidence type="ECO:0000313" key="3">
    <source>
        <dbReference type="Proteomes" id="UP000324800"/>
    </source>
</evidence>
<sequence length="131" mass="15210">MMDCEDIIRRERHIPIRLLGSGVFGHVYQTYSLEEGMIAMKILQKNSLTHRELEAAVKLHNSQGKYPVFLMEYANISALSVFSRQSNIHLSSTMIRALMKQIIEGMSSSWNWESLCKDFRFWFSKGGRSFD</sequence>
<gene>
    <name evidence="2" type="ORF">EZS28_018555</name>
</gene>
<dbReference type="InterPro" id="IPR017441">
    <property type="entry name" value="Protein_kinase_ATP_BS"/>
</dbReference>
<dbReference type="InterPro" id="IPR011009">
    <property type="entry name" value="Kinase-like_dom_sf"/>
</dbReference>
<comment type="caution">
    <text evidence="2">The sequence shown here is derived from an EMBL/GenBank/DDBJ whole genome shotgun (WGS) entry which is preliminary data.</text>
</comment>
<protein>
    <recommendedName>
        <fullName evidence="4">Protein kinase domain-containing protein</fullName>
    </recommendedName>
</protein>
<name>A0A5J4VU04_9EUKA</name>